<evidence type="ECO:0000256" key="1">
    <source>
        <dbReference type="ARBA" id="ARBA00022491"/>
    </source>
</evidence>
<comment type="caution">
    <text evidence="5">The sequence shown here is derived from an EMBL/GenBank/DDBJ whole genome shotgun (WGS) entry which is preliminary data.</text>
</comment>
<dbReference type="Pfam" id="PF14278">
    <property type="entry name" value="TetR_C_8"/>
    <property type="match status" value="1"/>
</dbReference>
<dbReference type="InterPro" id="IPR009057">
    <property type="entry name" value="Homeodomain-like_sf"/>
</dbReference>
<dbReference type="PANTHER" id="PTHR43479">
    <property type="entry name" value="ACREF/ENVCD OPERON REPRESSOR-RELATED"/>
    <property type="match status" value="1"/>
</dbReference>
<dbReference type="Pfam" id="PF00440">
    <property type="entry name" value="TetR_N"/>
    <property type="match status" value="1"/>
</dbReference>
<dbReference type="InterPro" id="IPR001647">
    <property type="entry name" value="HTH_TetR"/>
</dbReference>
<dbReference type="Proteomes" id="UP000838308">
    <property type="component" value="Unassembled WGS sequence"/>
</dbReference>
<evidence type="ECO:0000259" key="4">
    <source>
        <dbReference type="PROSITE" id="PS50977"/>
    </source>
</evidence>
<gene>
    <name evidence="5" type="ORF">BACCIP111895_04876</name>
</gene>
<dbReference type="PANTHER" id="PTHR43479:SF7">
    <property type="entry name" value="TETR-FAMILY TRANSCRIPTIONAL REGULATOR"/>
    <property type="match status" value="1"/>
</dbReference>
<evidence type="ECO:0000313" key="5">
    <source>
        <dbReference type="EMBL" id="CAH2717651.1"/>
    </source>
</evidence>
<dbReference type="Gene3D" id="1.10.357.10">
    <property type="entry name" value="Tetracycline Repressor, domain 2"/>
    <property type="match status" value="1"/>
</dbReference>
<evidence type="ECO:0000313" key="6">
    <source>
        <dbReference type="Proteomes" id="UP000838308"/>
    </source>
</evidence>
<accession>A0ABM9EYC6</accession>
<dbReference type="PRINTS" id="PR00455">
    <property type="entry name" value="HTHTETR"/>
</dbReference>
<dbReference type="SUPFAM" id="SSF46689">
    <property type="entry name" value="Homeodomain-like"/>
    <property type="match status" value="1"/>
</dbReference>
<feature type="DNA-binding region" description="H-T-H motif" evidence="3">
    <location>
        <begin position="34"/>
        <end position="53"/>
    </location>
</feature>
<feature type="domain" description="HTH tetR-type" evidence="4">
    <location>
        <begin position="11"/>
        <end position="71"/>
    </location>
</feature>
<sequence length="204" mass="23895">MLERPTDRRIIRTKRLIRDALTELMEEKGFEVITVRDLTEKADINRGTFYLHYRDKFDLLDQCEDEIINEIQKLTHKIDPKDALKFDGQKEPFPFIVYLFEYLHENSSFMKVVLGPKGDASFQVKLKELIRRTFFQNILSKLKQEEMLVPVDFLIAYVSSAHLGVIQHWLESGMEKSPREMALILSRITLLGPRHVTGLTSKEL</sequence>
<reference evidence="5" key="1">
    <citation type="submission" date="2022-04" db="EMBL/GenBank/DDBJ databases">
        <authorList>
            <person name="Criscuolo A."/>
        </authorList>
    </citation>
    <scope>NUCLEOTIDE SEQUENCE</scope>
    <source>
        <strain evidence="5">CIP111895</strain>
    </source>
</reference>
<keyword evidence="2 3" id="KW-0238">DNA-binding</keyword>
<name>A0ABM9EYC6_9BACI</name>
<dbReference type="EMBL" id="CALBWS010000058">
    <property type="protein sequence ID" value="CAH2717651.1"/>
    <property type="molecule type" value="Genomic_DNA"/>
</dbReference>
<evidence type="ECO:0000256" key="2">
    <source>
        <dbReference type="ARBA" id="ARBA00023125"/>
    </source>
</evidence>
<dbReference type="InterPro" id="IPR050624">
    <property type="entry name" value="HTH-type_Tx_Regulator"/>
</dbReference>
<dbReference type="RefSeq" id="WP_248737862.1">
    <property type="nucleotide sequence ID" value="NZ_CALBWS010000058.1"/>
</dbReference>
<evidence type="ECO:0000256" key="3">
    <source>
        <dbReference type="PROSITE-ProRule" id="PRU00335"/>
    </source>
</evidence>
<dbReference type="PROSITE" id="PS50977">
    <property type="entry name" value="HTH_TETR_2"/>
    <property type="match status" value="1"/>
</dbReference>
<keyword evidence="6" id="KW-1185">Reference proteome</keyword>
<dbReference type="InterPro" id="IPR039532">
    <property type="entry name" value="TetR_C_Firmicutes"/>
</dbReference>
<protein>
    <recommendedName>
        <fullName evidence="4">HTH tetR-type domain-containing protein</fullName>
    </recommendedName>
</protein>
<keyword evidence="1" id="KW-0678">Repressor</keyword>
<proteinExistence type="predicted"/>
<organism evidence="5 6">
    <name type="scientific">Neobacillus rhizosphaerae</name>
    <dbReference type="NCBI Taxonomy" id="2880965"/>
    <lineage>
        <taxon>Bacteria</taxon>
        <taxon>Bacillati</taxon>
        <taxon>Bacillota</taxon>
        <taxon>Bacilli</taxon>
        <taxon>Bacillales</taxon>
        <taxon>Bacillaceae</taxon>
        <taxon>Neobacillus</taxon>
    </lineage>
</organism>